<evidence type="ECO:0000313" key="2">
    <source>
        <dbReference type="EMBL" id="TFK79545.1"/>
    </source>
</evidence>
<organism evidence="2 3">
    <name type="scientific">Polyporus arcularius HHB13444</name>
    <dbReference type="NCBI Taxonomy" id="1314778"/>
    <lineage>
        <taxon>Eukaryota</taxon>
        <taxon>Fungi</taxon>
        <taxon>Dikarya</taxon>
        <taxon>Basidiomycota</taxon>
        <taxon>Agaricomycotina</taxon>
        <taxon>Agaricomycetes</taxon>
        <taxon>Polyporales</taxon>
        <taxon>Polyporaceae</taxon>
        <taxon>Polyporus</taxon>
    </lineage>
</organism>
<evidence type="ECO:0000256" key="1">
    <source>
        <dbReference type="SAM" id="MobiDB-lite"/>
    </source>
</evidence>
<protein>
    <submittedName>
        <fullName evidence="2">Uncharacterized protein</fullName>
    </submittedName>
</protein>
<dbReference type="AlphaFoldDB" id="A0A5C3NQE5"/>
<proteinExistence type="predicted"/>
<dbReference type="Proteomes" id="UP000308197">
    <property type="component" value="Unassembled WGS sequence"/>
</dbReference>
<feature type="compositionally biased region" description="Polar residues" evidence="1">
    <location>
        <begin position="1"/>
        <end position="23"/>
    </location>
</feature>
<name>A0A5C3NQE5_9APHY</name>
<sequence length="201" mass="21989">MNSPVCDMQQVSRTASRHSSPPTYQRYRRVDACSSHLVSPRKWLSSRHLQDRELPLSVRDLASATSRASRSKAKHAHVLLHNYQTSAEALDWAVAKTKSELLHSEIYHNTYLRARDSEGEPVPQTSRTRPACAACPRSGPGSRTADAEQFGGKLLTSASRSVLSFAVKFVTHGLTKPAAGVLPVMQGRDTSSCSGPSQTDF</sequence>
<feature type="region of interest" description="Disordered" evidence="1">
    <location>
        <begin position="117"/>
        <end position="143"/>
    </location>
</feature>
<feature type="region of interest" description="Disordered" evidence="1">
    <location>
        <begin position="1"/>
        <end position="24"/>
    </location>
</feature>
<accession>A0A5C3NQE5</accession>
<evidence type="ECO:0000313" key="3">
    <source>
        <dbReference type="Proteomes" id="UP000308197"/>
    </source>
</evidence>
<reference evidence="2 3" key="1">
    <citation type="journal article" date="2019" name="Nat. Ecol. Evol.">
        <title>Megaphylogeny resolves global patterns of mushroom evolution.</title>
        <authorList>
            <person name="Varga T."/>
            <person name="Krizsan K."/>
            <person name="Foldi C."/>
            <person name="Dima B."/>
            <person name="Sanchez-Garcia M."/>
            <person name="Sanchez-Ramirez S."/>
            <person name="Szollosi G.J."/>
            <person name="Szarkandi J.G."/>
            <person name="Papp V."/>
            <person name="Albert L."/>
            <person name="Andreopoulos W."/>
            <person name="Angelini C."/>
            <person name="Antonin V."/>
            <person name="Barry K.W."/>
            <person name="Bougher N.L."/>
            <person name="Buchanan P."/>
            <person name="Buyck B."/>
            <person name="Bense V."/>
            <person name="Catcheside P."/>
            <person name="Chovatia M."/>
            <person name="Cooper J."/>
            <person name="Damon W."/>
            <person name="Desjardin D."/>
            <person name="Finy P."/>
            <person name="Geml J."/>
            <person name="Haridas S."/>
            <person name="Hughes K."/>
            <person name="Justo A."/>
            <person name="Karasinski D."/>
            <person name="Kautmanova I."/>
            <person name="Kiss B."/>
            <person name="Kocsube S."/>
            <person name="Kotiranta H."/>
            <person name="LaButti K.M."/>
            <person name="Lechner B.E."/>
            <person name="Liimatainen K."/>
            <person name="Lipzen A."/>
            <person name="Lukacs Z."/>
            <person name="Mihaltcheva S."/>
            <person name="Morgado L.N."/>
            <person name="Niskanen T."/>
            <person name="Noordeloos M.E."/>
            <person name="Ohm R.A."/>
            <person name="Ortiz-Santana B."/>
            <person name="Ovrebo C."/>
            <person name="Racz N."/>
            <person name="Riley R."/>
            <person name="Savchenko A."/>
            <person name="Shiryaev A."/>
            <person name="Soop K."/>
            <person name="Spirin V."/>
            <person name="Szebenyi C."/>
            <person name="Tomsovsky M."/>
            <person name="Tulloss R.E."/>
            <person name="Uehling J."/>
            <person name="Grigoriev I.V."/>
            <person name="Vagvolgyi C."/>
            <person name="Papp T."/>
            <person name="Martin F.M."/>
            <person name="Miettinen O."/>
            <person name="Hibbett D.S."/>
            <person name="Nagy L.G."/>
        </authorList>
    </citation>
    <scope>NUCLEOTIDE SEQUENCE [LARGE SCALE GENOMIC DNA]</scope>
    <source>
        <strain evidence="2 3">HHB13444</strain>
    </source>
</reference>
<dbReference type="InParanoid" id="A0A5C3NQE5"/>
<gene>
    <name evidence="2" type="ORF">K466DRAFT_12533</name>
</gene>
<dbReference type="EMBL" id="ML212001">
    <property type="protein sequence ID" value="TFK79545.1"/>
    <property type="molecule type" value="Genomic_DNA"/>
</dbReference>
<keyword evidence="3" id="KW-1185">Reference proteome</keyword>